<dbReference type="Proteomes" id="UP000824232">
    <property type="component" value="Unassembled WGS sequence"/>
</dbReference>
<evidence type="ECO:0000313" key="11">
    <source>
        <dbReference type="Proteomes" id="UP000824232"/>
    </source>
</evidence>
<gene>
    <name evidence="10" type="ORF">IAB38_03375</name>
</gene>
<dbReference type="InterPro" id="IPR038763">
    <property type="entry name" value="DHH_sf"/>
</dbReference>
<dbReference type="Pfam" id="PF01368">
    <property type="entry name" value="DHH"/>
    <property type="match status" value="1"/>
</dbReference>
<evidence type="ECO:0000313" key="10">
    <source>
        <dbReference type="EMBL" id="HIR59070.1"/>
    </source>
</evidence>
<evidence type="ECO:0000256" key="1">
    <source>
        <dbReference type="ARBA" id="ARBA00001936"/>
    </source>
</evidence>
<dbReference type="InterPro" id="IPR046342">
    <property type="entry name" value="CBS_dom_sf"/>
</dbReference>
<dbReference type="Pfam" id="PF00571">
    <property type="entry name" value="CBS"/>
    <property type="match status" value="1"/>
</dbReference>
<comment type="catalytic activity">
    <reaction evidence="7">
        <text>diphosphate + H2O = 2 phosphate + H(+)</text>
        <dbReference type="Rhea" id="RHEA:24576"/>
        <dbReference type="ChEBI" id="CHEBI:15377"/>
        <dbReference type="ChEBI" id="CHEBI:15378"/>
        <dbReference type="ChEBI" id="CHEBI:33019"/>
        <dbReference type="ChEBI" id="CHEBI:43474"/>
        <dbReference type="EC" id="3.6.1.1"/>
    </reaction>
</comment>
<reference evidence="10" key="2">
    <citation type="journal article" date="2021" name="PeerJ">
        <title>Extensive microbial diversity within the chicken gut microbiome revealed by metagenomics and culture.</title>
        <authorList>
            <person name="Gilroy R."/>
            <person name="Ravi A."/>
            <person name="Getino M."/>
            <person name="Pursley I."/>
            <person name="Horton D.L."/>
            <person name="Alikhan N.F."/>
            <person name="Baker D."/>
            <person name="Gharbi K."/>
            <person name="Hall N."/>
            <person name="Watson M."/>
            <person name="Adriaenssens E.M."/>
            <person name="Foster-Nyarko E."/>
            <person name="Jarju S."/>
            <person name="Secka A."/>
            <person name="Antonio M."/>
            <person name="Oren A."/>
            <person name="Chaudhuri R.R."/>
            <person name="La Ragione R."/>
            <person name="Hildebrand F."/>
            <person name="Pallen M.J."/>
        </authorList>
    </citation>
    <scope>NUCLEOTIDE SEQUENCE</scope>
    <source>
        <strain evidence="10">CHK184-20233</strain>
    </source>
</reference>
<dbReference type="InterPro" id="IPR001667">
    <property type="entry name" value="DDH_dom"/>
</dbReference>
<evidence type="ECO:0000259" key="9">
    <source>
        <dbReference type="PROSITE" id="PS51371"/>
    </source>
</evidence>
<evidence type="ECO:0000256" key="7">
    <source>
        <dbReference type="ARBA" id="ARBA00047820"/>
    </source>
</evidence>
<dbReference type="GO" id="GO:0046872">
    <property type="term" value="F:metal ion binding"/>
    <property type="evidence" value="ECO:0007669"/>
    <property type="project" value="UniProtKB-KW"/>
</dbReference>
<dbReference type="EC" id="3.6.1.1" evidence="2"/>
<evidence type="ECO:0000256" key="3">
    <source>
        <dbReference type="ARBA" id="ARBA00022723"/>
    </source>
</evidence>
<dbReference type="InterPro" id="IPR038222">
    <property type="entry name" value="DHHA2_dom_sf"/>
</dbReference>
<dbReference type="Gene3D" id="3.90.1640.10">
    <property type="entry name" value="inorganic pyrophosphatase (n-terminal core)"/>
    <property type="match status" value="2"/>
</dbReference>
<sequence length="540" mass="61251">MEKIYVFGHRKPDTDSVSAAISYSYLKKQLGFNVEPRVLSVINKETKYALNYFKVKEPAYLNDVKLQLKDINYHKGYFLNEKKSIFDSYIYMLNEGLTGVPIVDDKNKFKGIVTIKDLAHTFINTKVEKLETSYDNLLNVLNAEEVNRADDEIVGNILAAAYRSTTFINTVKLTSDDILIVGDRHSVIEYAVNSKVKMIILSGFSEIKDEHIELAKENGVNIIRSSYDTYHIAKLIGLTNYIRTMERTTKDAVYFDENSYVDDILDVNKKLRHTNYPVINGRTGKCLGLLRITDLDSKNPKKVILVDHNEEKQSAEGLDEAEILEIVDHHNLSSLSTASPINFRNMAVGSSNTIIYSLYKERNIEIPKEIAGMMLSGILSDTLILKSPTTTELDRKAVKELSSIAGVDYEEYGLNLIKAGTSLDGMTHEDVLYNDFKLYTVDDKTLGIGQFFTTNFDDIKKDMDAYLDTLDREAEGNNYSLIALYITDIIKNGSYVLFNRKAKDIMDNAYDKDMSEGEYLQDCVSRKKNVVPVIMASFEK</sequence>
<dbReference type="FunFam" id="3.90.1640.10:FF:000001">
    <property type="entry name" value="Probable manganese-dependent inorganic pyrophosphatase"/>
    <property type="match status" value="1"/>
</dbReference>
<dbReference type="InterPro" id="IPR004097">
    <property type="entry name" value="DHHA2"/>
</dbReference>
<keyword evidence="3" id="KW-0479">Metal-binding</keyword>
<dbReference type="SMART" id="SM01131">
    <property type="entry name" value="DHHA2"/>
    <property type="match status" value="1"/>
</dbReference>
<organism evidence="10 11">
    <name type="scientific">Candidatus Onthousia excrementipullorum</name>
    <dbReference type="NCBI Taxonomy" id="2840884"/>
    <lineage>
        <taxon>Bacteria</taxon>
        <taxon>Bacillati</taxon>
        <taxon>Bacillota</taxon>
        <taxon>Bacilli</taxon>
        <taxon>Candidatus Onthousia</taxon>
    </lineage>
</organism>
<dbReference type="InterPro" id="IPR028979">
    <property type="entry name" value="Ser_kin/Pase_Hpr-like_N_sf"/>
</dbReference>
<dbReference type="InterPro" id="IPR010766">
    <property type="entry name" value="DRTGG"/>
</dbReference>
<proteinExistence type="predicted"/>
<dbReference type="GO" id="GO:0004427">
    <property type="term" value="F:inorganic diphosphate phosphatase activity"/>
    <property type="evidence" value="ECO:0007669"/>
    <property type="project" value="UniProtKB-EC"/>
</dbReference>
<evidence type="ECO:0000256" key="2">
    <source>
        <dbReference type="ARBA" id="ARBA00012146"/>
    </source>
</evidence>
<dbReference type="EMBL" id="DVHC01000035">
    <property type="protein sequence ID" value="HIR59070.1"/>
    <property type="molecule type" value="Genomic_DNA"/>
</dbReference>
<evidence type="ECO:0000256" key="6">
    <source>
        <dbReference type="ARBA" id="ARBA00032535"/>
    </source>
</evidence>
<dbReference type="SUPFAM" id="SSF54631">
    <property type="entry name" value="CBS-domain pair"/>
    <property type="match status" value="1"/>
</dbReference>
<dbReference type="Pfam" id="PF02833">
    <property type="entry name" value="DHHA2"/>
    <property type="match status" value="1"/>
</dbReference>
<keyword evidence="8" id="KW-0129">CBS domain</keyword>
<dbReference type="InterPro" id="IPR000644">
    <property type="entry name" value="CBS_dom"/>
</dbReference>
<dbReference type="GO" id="GO:0005737">
    <property type="term" value="C:cytoplasm"/>
    <property type="evidence" value="ECO:0007669"/>
    <property type="project" value="InterPro"/>
</dbReference>
<evidence type="ECO:0000256" key="8">
    <source>
        <dbReference type="PROSITE-ProRule" id="PRU00703"/>
    </source>
</evidence>
<dbReference type="PANTHER" id="PTHR12112">
    <property type="entry name" value="BNIP - RELATED"/>
    <property type="match status" value="1"/>
</dbReference>
<dbReference type="Pfam" id="PF07085">
    <property type="entry name" value="DRTGG"/>
    <property type="match status" value="1"/>
</dbReference>
<name>A0A9D1DTZ7_9FIRM</name>
<dbReference type="PROSITE" id="PS51371">
    <property type="entry name" value="CBS"/>
    <property type="match status" value="1"/>
</dbReference>
<accession>A0A9D1DTZ7</accession>
<dbReference type="SUPFAM" id="SSF75138">
    <property type="entry name" value="HprK N-terminal domain-like"/>
    <property type="match status" value="1"/>
</dbReference>
<dbReference type="AlphaFoldDB" id="A0A9D1DTZ7"/>
<dbReference type="PANTHER" id="PTHR12112:SF22">
    <property type="entry name" value="MANGANESE-DEPENDENT INORGANIC PYROPHOSPHATASE-RELATED"/>
    <property type="match status" value="1"/>
</dbReference>
<keyword evidence="4 10" id="KW-0378">Hydrolase</keyword>
<protein>
    <recommendedName>
        <fullName evidence="2">inorganic diphosphatase</fullName>
        <ecNumber evidence="2">3.6.1.1</ecNumber>
    </recommendedName>
    <alternativeName>
        <fullName evidence="6">Pyrophosphate phospho-hydrolase</fullName>
    </alternativeName>
</protein>
<comment type="caution">
    <text evidence="10">The sequence shown here is derived from an EMBL/GenBank/DDBJ whole genome shotgun (WGS) entry which is preliminary data.</text>
</comment>
<comment type="cofactor">
    <cofactor evidence="1">
        <name>Mn(2+)</name>
        <dbReference type="ChEBI" id="CHEBI:29035"/>
    </cofactor>
</comment>
<evidence type="ECO:0000256" key="5">
    <source>
        <dbReference type="ARBA" id="ARBA00023211"/>
    </source>
</evidence>
<dbReference type="Gene3D" id="3.40.1390.20">
    <property type="entry name" value="HprK N-terminal domain-like"/>
    <property type="match status" value="1"/>
</dbReference>
<feature type="domain" description="CBS" evidence="9">
    <location>
        <begin position="71"/>
        <end position="128"/>
    </location>
</feature>
<dbReference type="NCBIfam" id="NF011443">
    <property type="entry name" value="PRK14869.1-5"/>
    <property type="match status" value="1"/>
</dbReference>
<reference evidence="10" key="1">
    <citation type="submission" date="2020-10" db="EMBL/GenBank/DDBJ databases">
        <authorList>
            <person name="Gilroy R."/>
        </authorList>
    </citation>
    <scope>NUCLEOTIDE SEQUENCE</scope>
    <source>
        <strain evidence="10">CHK184-20233</strain>
    </source>
</reference>
<keyword evidence="5" id="KW-0464">Manganese</keyword>
<evidence type="ECO:0000256" key="4">
    <source>
        <dbReference type="ARBA" id="ARBA00022801"/>
    </source>
</evidence>
<dbReference type="SUPFAM" id="SSF64182">
    <property type="entry name" value="DHH phosphoesterases"/>
    <property type="match status" value="1"/>
</dbReference>
<dbReference type="Gene3D" id="3.10.310.20">
    <property type="entry name" value="DHHA2 domain"/>
    <property type="match status" value="1"/>
</dbReference>